<dbReference type="EMBL" id="JAJSOF020000005">
    <property type="protein sequence ID" value="KAJ4448049.1"/>
    <property type="molecule type" value="Genomic_DNA"/>
</dbReference>
<evidence type="ECO:0000313" key="1">
    <source>
        <dbReference type="EMBL" id="KAJ4448049.1"/>
    </source>
</evidence>
<dbReference type="Proteomes" id="UP001148838">
    <property type="component" value="Unassembled WGS sequence"/>
</dbReference>
<gene>
    <name evidence="1" type="ORF">ANN_10061</name>
</gene>
<protein>
    <submittedName>
        <fullName evidence="1">Uncharacterized protein</fullName>
    </submittedName>
</protein>
<name>A0ABQ8TNC8_PERAM</name>
<reference evidence="1 2" key="1">
    <citation type="journal article" date="2022" name="Allergy">
        <title>Genome assembly and annotation of Periplaneta americana reveal a comprehensive cockroach allergen profile.</title>
        <authorList>
            <person name="Wang L."/>
            <person name="Xiong Q."/>
            <person name="Saelim N."/>
            <person name="Wang L."/>
            <person name="Nong W."/>
            <person name="Wan A.T."/>
            <person name="Shi M."/>
            <person name="Liu X."/>
            <person name="Cao Q."/>
            <person name="Hui J.H.L."/>
            <person name="Sookrung N."/>
            <person name="Leung T.F."/>
            <person name="Tungtrongchitr A."/>
            <person name="Tsui S.K.W."/>
        </authorList>
    </citation>
    <scope>NUCLEOTIDE SEQUENCE [LARGE SCALE GENOMIC DNA]</scope>
    <source>
        <strain evidence="1">PWHHKU_190912</strain>
    </source>
</reference>
<sequence length="336" mass="38100">MEDYFDRRLQFCEAKTIFYVQNPNFVTNVLFNDEATFFLNREIHTYVLHALSIKNVWIMGVKTPIVPEDFARQACSAKVNNFPYKIGKTTLKNLRCGLLTPGVNSYELQLDVYGLDLMFLIMSAPNIFLSTLTFAPFSNQMVAFQRIPNLTGPLASMTSRCNENKEQNCWKNRCCHGDRNQSDSLMAADGDCHHLCKLMAPVRHRWSINDVIGGIRNTVMPSDGSPQLQMTIASDVRPAMIVVNKPQLKIRNPGPEMTQSARELNFHPDGEGSIPGSMIMNKYYGDSCWKDKGKQKNNEKTPRNFGFVQYKSHIRVNVHESVSQTVSTIHHSASQP</sequence>
<keyword evidence="2" id="KW-1185">Reference proteome</keyword>
<comment type="caution">
    <text evidence="1">The sequence shown here is derived from an EMBL/GenBank/DDBJ whole genome shotgun (WGS) entry which is preliminary data.</text>
</comment>
<proteinExistence type="predicted"/>
<evidence type="ECO:0000313" key="2">
    <source>
        <dbReference type="Proteomes" id="UP001148838"/>
    </source>
</evidence>
<organism evidence="1 2">
    <name type="scientific">Periplaneta americana</name>
    <name type="common">American cockroach</name>
    <name type="synonym">Blatta americana</name>
    <dbReference type="NCBI Taxonomy" id="6978"/>
    <lineage>
        <taxon>Eukaryota</taxon>
        <taxon>Metazoa</taxon>
        <taxon>Ecdysozoa</taxon>
        <taxon>Arthropoda</taxon>
        <taxon>Hexapoda</taxon>
        <taxon>Insecta</taxon>
        <taxon>Pterygota</taxon>
        <taxon>Neoptera</taxon>
        <taxon>Polyneoptera</taxon>
        <taxon>Dictyoptera</taxon>
        <taxon>Blattodea</taxon>
        <taxon>Blattoidea</taxon>
        <taxon>Blattidae</taxon>
        <taxon>Blattinae</taxon>
        <taxon>Periplaneta</taxon>
    </lineage>
</organism>
<accession>A0ABQ8TNC8</accession>